<evidence type="ECO:0000313" key="3">
    <source>
        <dbReference type="Proteomes" id="UP000070587"/>
    </source>
</evidence>
<keyword evidence="1" id="KW-0472">Membrane</keyword>
<evidence type="ECO:0000256" key="1">
    <source>
        <dbReference type="SAM" id="Phobius"/>
    </source>
</evidence>
<accession>A0A127B8D2</accession>
<dbReference type="EMBL" id="CP010835">
    <property type="protein sequence ID" value="AMM53632.1"/>
    <property type="molecule type" value="Genomic_DNA"/>
</dbReference>
<dbReference type="Proteomes" id="UP000070587">
    <property type="component" value="Chromosome"/>
</dbReference>
<keyword evidence="1" id="KW-1133">Transmembrane helix</keyword>
<dbReference type="PATRIC" id="fig|1609559.3.peg.712"/>
<reference evidence="2 3" key="2">
    <citation type="journal article" date="2016" name="Int. J. Syst. Evol. Microbiol.">
        <title>Pyrococcus kukulkanii sp. nov., a hyperthermophilic, piezophilic archaeon isolated from a deep-sea hydrothermal vent.</title>
        <authorList>
            <person name="Callac N."/>
            <person name="Oger P."/>
            <person name="Lesongeur F."/>
            <person name="Rattray J.E."/>
            <person name="Vannier P."/>
            <person name="Michoud G."/>
            <person name="Beauverger M."/>
            <person name="Gayet N."/>
            <person name="Rouxel O."/>
            <person name="Jebbar M."/>
            <person name="Godfroy A."/>
        </authorList>
    </citation>
    <scope>NUCLEOTIDE SEQUENCE [LARGE SCALE GENOMIC DNA]</scope>
    <source>
        <strain evidence="2 3">NCB100</strain>
    </source>
</reference>
<dbReference type="InterPro" id="IPR007166">
    <property type="entry name" value="Class3_signal_pept_motif"/>
</dbReference>
<feature type="transmembrane region" description="Helical" evidence="1">
    <location>
        <begin position="7"/>
        <end position="28"/>
    </location>
</feature>
<evidence type="ECO:0008006" key="4">
    <source>
        <dbReference type="Google" id="ProtNLM"/>
    </source>
</evidence>
<organism evidence="2 3">
    <name type="scientific">Pyrococcus kukulkanii</name>
    <dbReference type="NCBI Taxonomy" id="1609559"/>
    <lineage>
        <taxon>Archaea</taxon>
        <taxon>Methanobacteriati</taxon>
        <taxon>Methanobacteriota</taxon>
        <taxon>Thermococci</taxon>
        <taxon>Thermococcales</taxon>
        <taxon>Thermococcaceae</taxon>
        <taxon>Pyrococcus</taxon>
    </lineage>
</organism>
<dbReference type="Pfam" id="PF04021">
    <property type="entry name" value="Class_IIIsignal"/>
    <property type="match status" value="1"/>
</dbReference>
<dbReference type="KEGG" id="pyc:TQ32_03410"/>
<reference evidence="3" key="1">
    <citation type="submission" date="2015-02" db="EMBL/GenBank/DDBJ databases">
        <title>Pyrococcus kukulkanii sp. nov., a novel hyperthermophilic archaeon isolated from a deep-sea hydrothermal vent at the Guaymas Basin.</title>
        <authorList>
            <person name="Oger P.M."/>
            <person name="Callac N."/>
            <person name="Jebbar M."/>
            <person name="Godfroy A."/>
        </authorList>
    </citation>
    <scope>NUCLEOTIDE SEQUENCE [LARGE SCALE GENOMIC DNA]</scope>
    <source>
        <strain evidence="3">NCB100</strain>
    </source>
</reference>
<dbReference type="GeneID" id="28490852"/>
<evidence type="ECO:0000313" key="2">
    <source>
        <dbReference type="EMBL" id="AMM53632.1"/>
    </source>
</evidence>
<proteinExistence type="predicted"/>
<dbReference type="OrthoDB" id="86113at2157"/>
<sequence length="64" mass="6738">MRRAQGAIEYLFMIAAALIIIAVVIKYLRSTGETAGAQANNTVSQAGQLIQSAISKAISNATKE</sequence>
<dbReference type="AlphaFoldDB" id="A0A127B8D2"/>
<dbReference type="RefSeq" id="WP_068321023.1">
    <property type="nucleotide sequence ID" value="NZ_CP010835.1"/>
</dbReference>
<keyword evidence="1" id="KW-0812">Transmembrane</keyword>
<dbReference type="STRING" id="1609559.TQ32_03410"/>
<protein>
    <recommendedName>
        <fullName evidence="4">Class III signal peptide-containing protein</fullName>
    </recommendedName>
</protein>
<gene>
    <name evidence="2" type="ORF">TQ32_03410</name>
</gene>
<name>A0A127B8D2_9EURY</name>